<sequence>MIKGSLSGKLIAQQSLQEFSQENINQTQQTNQMLKQSKLTDTVQQTGVTDPLSLVSLNKPKFQSSFGKQNRTEDILKYNTNFKEQLEKIDIEKQLQNIRNYRDNANSIQRYYNESHESNEFGQMEEGAYKNQIYQNDVKQIQSQNQNTCNPSYLMYQK</sequence>
<dbReference type="AlphaFoldDB" id="A0A0V0QHJ7"/>
<accession>A0A0V0QHJ7</accession>
<evidence type="ECO:0000313" key="1">
    <source>
        <dbReference type="EMBL" id="KRX01747.1"/>
    </source>
</evidence>
<gene>
    <name evidence="1" type="ORF">PPERSA_01617</name>
</gene>
<dbReference type="Proteomes" id="UP000054937">
    <property type="component" value="Unassembled WGS sequence"/>
</dbReference>
<organism evidence="1 2">
    <name type="scientific">Pseudocohnilembus persalinus</name>
    <name type="common">Ciliate</name>
    <dbReference type="NCBI Taxonomy" id="266149"/>
    <lineage>
        <taxon>Eukaryota</taxon>
        <taxon>Sar</taxon>
        <taxon>Alveolata</taxon>
        <taxon>Ciliophora</taxon>
        <taxon>Intramacronucleata</taxon>
        <taxon>Oligohymenophorea</taxon>
        <taxon>Scuticociliatia</taxon>
        <taxon>Philasterida</taxon>
        <taxon>Pseudocohnilembidae</taxon>
        <taxon>Pseudocohnilembus</taxon>
    </lineage>
</organism>
<keyword evidence="2" id="KW-1185">Reference proteome</keyword>
<dbReference type="InParanoid" id="A0A0V0QHJ7"/>
<evidence type="ECO:0000313" key="2">
    <source>
        <dbReference type="Proteomes" id="UP000054937"/>
    </source>
</evidence>
<comment type="caution">
    <text evidence="1">The sequence shown here is derived from an EMBL/GenBank/DDBJ whole genome shotgun (WGS) entry which is preliminary data.</text>
</comment>
<name>A0A0V0QHJ7_PSEPJ</name>
<reference evidence="1 2" key="1">
    <citation type="journal article" date="2015" name="Sci. Rep.">
        <title>Genome of the facultative scuticociliatosis pathogen Pseudocohnilembus persalinus provides insight into its virulence through horizontal gene transfer.</title>
        <authorList>
            <person name="Xiong J."/>
            <person name="Wang G."/>
            <person name="Cheng J."/>
            <person name="Tian M."/>
            <person name="Pan X."/>
            <person name="Warren A."/>
            <person name="Jiang C."/>
            <person name="Yuan D."/>
            <person name="Miao W."/>
        </authorList>
    </citation>
    <scope>NUCLEOTIDE SEQUENCE [LARGE SCALE GENOMIC DNA]</scope>
    <source>
        <strain evidence="1">36N120E</strain>
    </source>
</reference>
<protein>
    <submittedName>
        <fullName evidence="1">Uncharacterized protein</fullName>
    </submittedName>
</protein>
<dbReference type="EMBL" id="LDAU01000166">
    <property type="protein sequence ID" value="KRX01747.1"/>
    <property type="molecule type" value="Genomic_DNA"/>
</dbReference>
<proteinExistence type="predicted"/>